<reference evidence="1" key="1">
    <citation type="submission" date="2022-02" db="EMBL/GenBank/DDBJ databases">
        <title>Plant Genome Project.</title>
        <authorList>
            <person name="Zhang R.-G."/>
        </authorList>
    </citation>
    <scope>NUCLEOTIDE SEQUENCE</scope>
    <source>
        <strain evidence="1">AT1</strain>
    </source>
</reference>
<organism evidence="1 2">
    <name type="scientific">Rhododendron molle</name>
    <name type="common">Chinese azalea</name>
    <name type="synonym">Azalea mollis</name>
    <dbReference type="NCBI Taxonomy" id="49168"/>
    <lineage>
        <taxon>Eukaryota</taxon>
        <taxon>Viridiplantae</taxon>
        <taxon>Streptophyta</taxon>
        <taxon>Embryophyta</taxon>
        <taxon>Tracheophyta</taxon>
        <taxon>Spermatophyta</taxon>
        <taxon>Magnoliopsida</taxon>
        <taxon>eudicotyledons</taxon>
        <taxon>Gunneridae</taxon>
        <taxon>Pentapetalae</taxon>
        <taxon>asterids</taxon>
        <taxon>Ericales</taxon>
        <taxon>Ericaceae</taxon>
        <taxon>Ericoideae</taxon>
        <taxon>Rhodoreae</taxon>
        <taxon>Rhododendron</taxon>
    </lineage>
</organism>
<evidence type="ECO:0000313" key="1">
    <source>
        <dbReference type="EMBL" id="KAI8571606.1"/>
    </source>
</evidence>
<keyword evidence="2" id="KW-1185">Reference proteome</keyword>
<name>A0ACC0Q2F5_RHOML</name>
<protein>
    <submittedName>
        <fullName evidence="1">Uncharacterized protein</fullName>
    </submittedName>
</protein>
<evidence type="ECO:0000313" key="2">
    <source>
        <dbReference type="Proteomes" id="UP001062846"/>
    </source>
</evidence>
<gene>
    <name evidence="1" type="ORF">RHMOL_Rhmol01G0133100</name>
</gene>
<dbReference type="Proteomes" id="UP001062846">
    <property type="component" value="Chromosome 1"/>
</dbReference>
<accession>A0ACC0Q2F5</accession>
<proteinExistence type="predicted"/>
<dbReference type="EMBL" id="CM046388">
    <property type="protein sequence ID" value="KAI8571606.1"/>
    <property type="molecule type" value="Genomic_DNA"/>
</dbReference>
<comment type="caution">
    <text evidence="1">The sequence shown here is derived from an EMBL/GenBank/DDBJ whole genome shotgun (WGS) entry which is preliminary data.</text>
</comment>
<sequence>MAAASAIVSGYPDHPPLLFRSLLSFLVPLACSHRESGSLEHVPLHGRSLELSRRNPNVILRHGVGIRRKSSRVIAGSSTLPHPPFTISFQASSPLDLKPTDRE</sequence>